<proteinExistence type="predicted"/>
<dbReference type="InParanoid" id="C2KXP9"/>
<keyword evidence="2" id="KW-1185">Reference proteome</keyword>
<dbReference type="STRING" id="585501.HMPREF6123_1268"/>
<dbReference type="HOGENOM" id="CLU_3120560_0_0_9"/>
<reference evidence="1 2" key="1">
    <citation type="submission" date="2009-04" db="EMBL/GenBank/DDBJ databases">
        <authorList>
            <person name="Qin X."/>
            <person name="Bachman B."/>
            <person name="Battles P."/>
            <person name="Bell A."/>
            <person name="Bess C."/>
            <person name="Bickham C."/>
            <person name="Chaboub L."/>
            <person name="Chen D."/>
            <person name="Coyle M."/>
            <person name="Deiros D.R."/>
            <person name="Dinh H."/>
            <person name="Forbes L."/>
            <person name="Fowler G."/>
            <person name="Francisco L."/>
            <person name="Fu Q."/>
            <person name="Gubbala S."/>
            <person name="Hale W."/>
            <person name="Han Y."/>
            <person name="Hemphill L."/>
            <person name="Highlander S.K."/>
            <person name="Hirani K."/>
            <person name="Hogues M."/>
            <person name="Jackson L."/>
            <person name="Jakkamsetti A."/>
            <person name="Javaid M."/>
            <person name="Jiang H."/>
            <person name="Korchina V."/>
            <person name="Kovar C."/>
            <person name="Lara F."/>
            <person name="Lee S."/>
            <person name="Mata R."/>
            <person name="Mathew T."/>
            <person name="Moen C."/>
            <person name="Morales K."/>
            <person name="Munidasa M."/>
            <person name="Nazareth L."/>
            <person name="Ngo R."/>
            <person name="Nguyen L."/>
            <person name="Okwuonu G."/>
            <person name="Ongeri F."/>
            <person name="Patil S."/>
            <person name="Petrosino J."/>
            <person name="Pham C."/>
            <person name="Pham P."/>
            <person name="Pu L.-L."/>
            <person name="Puazo M."/>
            <person name="Raj R."/>
            <person name="Reid J."/>
            <person name="Rouhana J."/>
            <person name="Saada N."/>
            <person name="Shang Y."/>
            <person name="Simmons D."/>
            <person name="Thornton R."/>
            <person name="Warren J."/>
            <person name="Weissenberger G."/>
            <person name="Zhang J."/>
            <person name="Zhang L."/>
            <person name="Zhou C."/>
            <person name="Zhu D."/>
            <person name="Muzny D."/>
            <person name="Worley K."/>
            <person name="Gibbs R."/>
        </authorList>
    </citation>
    <scope>NUCLEOTIDE SEQUENCE [LARGE SCALE GENOMIC DNA]</scope>
    <source>
        <strain evidence="1 2">F0268</strain>
    </source>
</reference>
<comment type="caution">
    <text evidence="1">The sequence shown here is derived from an EMBL/GenBank/DDBJ whole genome shotgun (WGS) entry which is preliminary data.</text>
</comment>
<protein>
    <submittedName>
        <fullName evidence="1">Uncharacterized protein</fullName>
    </submittedName>
</protein>
<dbReference type="EMBL" id="ACKX01000124">
    <property type="protein sequence ID" value="EEJ51444.1"/>
    <property type="molecule type" value="Genomic_DNA"/>
</dbReference>
<dbReference type="Proteomes" id="UP000004121">
    <property type="component" value="Unassembled WGS sequence"/>
</dbReference>
<sequence length="50" mass="5765">MLILKNISAKVVEATGVTPWDMVLYVLDENLFVLKNFQVLLGSFLYYNKL</sequence>
<gene>
    <name evidence="1" type="ORF">HMPREF6123_1268</name>
</gene>
<evidence type="ECO:0000313" key="1">
    <source>
        <dbReference type="EMBL" id="EEJ51444.1"/>
    </source>
</evidence>
<evidence type="ECO:0000313" key="2">
    <source>
        <dbReference type="Proteomes" id="UP000004121"/>
    </source>
</evidence>
<accession>C2KXP9</accession>
<dbReference type="AlphaFoldDB" id="C2KXP9"/>
<name>C2KXP9_9FIRM</name>
<organism evidence="1 2">
    <name type="scientific">Oribacterium sinus F0268</name>
    <dbReference type="NCBI Taxonomy" id="585501"/>
    <lineage>
        <taxon>Bacteria</taxon>
        <taxon>Bacillati</taxon>
        <taxon>Bacillota</taxon>
        <taxon>Clostridia</taxon>
        <taxon>Lachnospirales</taxon>
        <taxon>Lachnospiraceae</taxon>
        <taxon>Oribacterium</taxon>
    </lineage>
</organism>